<gene>
    <name evidence="1" type="ORF">AN2V17_21680</name>
</gene>
<reference evidence="1" key="1">
    <citation type="submission" date="2023-09" db="EMBL/GenBank/DDBJ databases">
        <title>Vallitalea sediminicola and Vallitalea maricola sp. nov., anaerobic bacteria isolated from marine sediment.</title>
        <authorList>
            <person name="Hirano S."/>
            <person name="Maeda A."/>
            <person name="Terahara T."/>
            <person name="Mori K."/>
            <person name="Hamada M."/>
            <person name="Matsumoto R."/>
            <person name="Kobayashi T."/>
        </authorList>
    </citation>
    <scope>NUCLEOTIDE SEQUENCE</scope>
    <source>
        <strain evidence="1">AN17-2</strain>
    </source>
</reference>
<keyword evidence="2" id="KW-1185">Reference proteome</keyword>
<protein>
    <submittedName>
        <fullName evidence="1">Uncharacterized protein</fullName>
    </submittedName>
</protein>
<sequence length="68" mass="7421">MKDINNTTKKEKDRKHIYSDDSYMGGLTSAQVGSMAGAGKLGGEMVKRMIASVEKEMVDNSPEQGKLK</sequence>
<organism evidence="1 2">
    <name type="scientific">Vallitalea maricola</name>
    <dbReference type="NCBI Taxonomy" id="3074433"/>
    <lineage>
        <taxon>Bacteria</taxon>
        <taxon>Bacillati</taxon>
        <taxon>Bacillota</taxon>
        <taxon>Clostridia</taxon>
        <taxon>Lachnospirales</taxon>
        <taxon>Vallitaleaceae</taxon>
        <taxon>Vallitalea</taxon>
    </lineage>
</organism>
<comment type="caution">
    <text evidence="1">The sequence shown here is derived from an EMBL/GenBank/DDBJ whole genome shotgun (WGS) entry which is preliminary data.</text>
</comment>
<dbReference type="EMBL" id="BTPU01000031">
    <property type="protein sequence ID" value="GMQ62936.1"/>
    <property type="molecule type" value="Genomic_DNA"/>
</dbReference>
<proteinExistence type="predicted"/>
<accession>A0ACB5UIZ6</accession>
<evidence type="ECO:0000313" key="1">
    <source>
        <dbReference type="EMBL" id="GMQ62936.1"/>
    </source>
</evidence>
<name>A0ACB5UIZ6_9FIRM</name>
<evidence type="ECO:0000313" key="2">
    <source>
        <dbReference type="Proteomes" id="UP001374599"/>
    </source>
</evidence>
<dbReference type="Proteomes" id="UP001374599">
    <property type="component" value="Unassembled WGS sequence"/>
</dbReference>